<sequence length="147" mass="15852">MTRPPARLRDQLIDAGLHLADVPVEFSRVASRSLCRRIGAEAMARMHHLMNGAPVVAPHLVTEAGRAPRVWFLVAQIKRSPTGQILGPVWIDGGPLKVTYLALAEMTHRDCLICRPARGHGPTHVPSGGESGTARSMSAQAPDRVAM</sequence>
<proteinExistence type="predicted"/>
<organism evidence="2 3">
    <name type="scientific">Luteipulveratus mongoliensis</name>
    <dbReference type="NCBI Taxonomy" id="571913"/>
    <lineage>
        <taxon>Bacteria</taxon>
        <taxon>Bacillati</taxon>
        <taxon>Actinomycetota</taxon>
        <taxon>Actinomycetes</taxon>
        <taxon>Micrococcales</taxon>
        <taxon>Dermacoccaceae</taxon>
        <taxon>Luteipulveratus</taxon>
    </lineage>
</organism>
<name>A0A0K1JEK9_9MICO</name>
<evidence type="ECO:0000256" key="1">
    <source>
        <dbReference type="SAM" id="MobiDB-lite"/>
    </source>
</evidence>
<reference evidence="2 3" key="1">
    <citation type="submission" date="2015-03" db="EMBL/GenBank/DDBJ databases">
        <title>Luteipulveratus halotolerans sp. nov., a novel actinobacterium (Dermacoccaceae) from Sarawak, Malaysia.</title>
        <authorList>
            <person name="Juboi H."/>
            <person name="Basik A."/>
            <person name="Shamsul S.S."/>
            <person name="Arnold P."/>
            <person name="Schmitt E.K."/>
            <person name="Sanglier J.-J."/>
            <person name="Yeo T."/>
        </authorList>
    </citation>
    <scope>NUCLEOTIDE SEQUENCE [LARGE SCALE GENOMIC DNA]</scope>
    <source>
        <strain evidence="2 3">MN07-A0370</strain>
    </source>
</reference>
<gene>
    <name evidence="2" type="ORF">VV02_03435</name>
</gene>
<evidence type="ECO:0000313" key="3">
    <source>
        <dbReference type="Proteomes" id="UP000066480"/>
    </source>
</evidence>
<dbReference type="AlphaFoldDB" id="A0A0K1JEK9"/>
<dbReference type="OrthoDB" id="5162130at2"/>
<accession>A0A0K1JEK9</accession>
<keyword evidence="3" id="KW-1185">Reference proteome</keyword>
<evidence type="ECO:0000313" key="2">
    <source>
        <dbReference type="EMBL" id="AKU15139.1"/>
    </source>
</evidence>
<dbReference type="EMBL" id="CP011112">
    <property type="protein sequence ID" value="AKU15139.1"/>
    <property type="molecule type" value="Genomic_DNA"/>
</dbReference>
<dbReference type="Proteomes" id="UP000066480">
    <property type="component" value="Chromosome"/>
</dbReference>
<dbReference type="KEGG" id="lmoi:VV02_03435"/>
<feature type="region of interest" description="Disordered" evidence="1">
    <location>
        <begin position="118"/>
        <end position="147"/>
    </location>
</feature>
<dbReference type="RefSeq" id="WP_052589840.1">
    <property type="nucleotide sequence ID" value="NZ_CP011112.1"/>
</dbReference>
<protein>
    <submittedName>
        <fullName evidence="2">Uncharacterized protein</fullName>
    </submittedName>
</protein>